<dbReference type="RefSeq" id="WP_382224548.1">
    <property type="nucleotide sequence ID" value="NZ_JBHTCA010000011.1"/>
</dbReference>
<organism evidence="9 10">
    <name type="scientific">Hydrogenophaga atypica</name>
    <dbReference type="NCBI Taxonomy" id="249409"/>
    <lineage>
        <taxon>Bacteria</taxon>
        <taxon>Pseudomonadati</taxon>
        <taxon>Pseudomonadota</taxon>
        <taxon>Betaproteobacteria</taxon>
        <taxon>Burkholderiales</taxon>
        <taxon>Comamonadaceae</taxon>
        <taxon>Hydrogenophaga</taxon>
    </lineage>
</organism>
<dbReference type="SUPFAM" id="SSF51695">
    <property type="entry name" value="PLC-like phosphodiesterases"/>
    <property type="match status" value="1"/>
</dbReference>
<feature type="domain" description="GP-PDE" evidence="8">
    <location>
        <begin position="38"/>
        <end position="380"/>
    </location>
</feature>
<dbReference type="PROSITE" id="PS51257">
    <property type="entry name" value="PROKAR_LIPOPROTEIN"/>
    <property type="match status" value="1"/>
</dbReference>
<dbReference type="PANTHER" id="PTHR43620:SF7">
    <property type="entry name" value="GLYCEROPHOSPHODIESTER PHOSPHODIESTERASE GDPD5-RELATED"/>
    <property type="match status" value="1"/>
</dbReference>
<evidence type="ECO:0000313" key="10">
    <source>
        <dbReference type="Proteomes" id="UP001596501"/>
    </source>
</evidence>
<evidence type="ECO:0000256" key="7">
    <source>
        <dbReference type="SAM" id="SignalP"/>
    </source>
</evidence>
<feature type="signal peptide" evidence="7">
    <location>
        <begin position="1"/>
        <end position="22"/>
    </location>
</feature>
<dbReference type="Gene3D" id="3.20.20.190">
    <property type="entry name" value="Phosphatidylinositol (PI) phosphodiesterase"/>
    <property type="match status" value="1"/>
</dbReference>
<dbReference type="EC" id="3.1.4.46" evidence="2"/>
<dbReference type="PROSITE" id="PS51704">
    <property type="entry name" value="GP_PDE"/>
    <property type="match status" value="1"/>
</dbReference>
<keyword evidence="10" id="KW-1185">Reference proteome</keyword>
<sequence length="384" mass="41760">MFRPTRLALAFTTLTSLALLQACGGSDPAFNTLSGDAPLVIGHRGASGLLPEHTLESYRKAIEQNADFIEPDLVLTQDGVMIARHEPMLDGTTDVATKFPESRKATRNVDGVATTAYFASDFTLAEIKTLRAVQARANRDQTLNGLYSIPTLDEVIALAKAEGNKRGRTVGIYPEIKHSVFHATEAGFGANVFEDKLVATLHAAYGNTGSAPVFIQSFEVSNLQYLNTKTNIKLVQLIDADDVKDDGSMSLVAPYHKPYDFVVNNDARSFLDLLKPTGLDFIKTYADAVGPWKPYLVKTVNDGVDRNGDGKVDINDRRVDGSTGVVEAAHQRGLMVHTWTFRDDASGYGFKDPKAEMAYYMKLGVDGVFTDFPATGVAALNSLR</sequence>
<evidence type="ECO:0000256" key="2">
    <source>
        <dbReference type="ARBA" id="ARBA00012247"/>
    </source>
</evidence>
<comment type="caution">
    <text evidence="9">The sequence shown here is derived from an EMBL/GenBank/DDBJ whole genome shotgun (WGS) entry which is preliminary data.</text>
</comment>
<dbReference type="PANTHER" id="PTHR43620">
    <property type="entry name" value="GLYCEROPHOSPHORYL DIESTER PHOSPHODIESTERASE"/>
    <property type="match status" value="1"/>
</dbReference>
<evidence type="ECO:0000256" key="3">
    <source>
        <dbReference type="ARBA" id="ARBA00022729"/>
    </source>
</evidence>
<keyword evidence="5" id="KW-0378">Hydrolase</keyword>
<feature type="chain" id="PRO_5046164791" description="glycerophosphodiester phosphodiesterase" evidence="7">
    <location>
        <begin position="23"/>
        <end position="384"/>
    </location>
</feature>
<evidence type="ECO:0000256" key="1">
    <source>
        <dbReference type="ARBA" id="ARBA00007277"/>
    </source>
</evidence>
<comment type="similarity">
    <text evidence="1">Belongs to the glycerophosphoryl diester phosphodiesterase family.</text>
</comment>
<evidence type="ECO:0000313" key="9">
    <source>
        <dbReference type="EMBL" id="MFC7410046.1"/>
    </source>
</evidence>
<reference evidence="10" key="1">
    <citation type="journal article" date="2019" name="Int. J. Syst. Evol. Microbiol.">
        <title>The Global Catalogue of Microorganisms (GCM) 10K type strain sequencing project: providing services to taxonomists for standard genome sequencing and annotation.</title>
        <authorList>
            <consortium name="The Broad Institute Genomics Platform"/>
            <consortium name="The Broad Institute Genome Sequencing Center for Infectious Disease"/>
            <person name="Wu L."/>
            <person name="Ma J."/>
        </authorList>
    </citation>
    <scope>NUCLEOTIDE SEQUENCE [LARGE SCALE GENOMIC DNA]</scope>
    <source>
        <strain evidence="10">CGMCC 1.12371</strain>
    </source>
</reference>
<evidence type="ECO:0000256" key="4">
    <source>
        <dbReference type="ARBA" id="ARBA00022798"/>
    </source>
</evidence>
<evidence type="ECO:0000259" key="8">
    <source>
        <dbReference type="PROSITE" id="PS51704"/>
    </source>
</evidence>
<dbReference type="Proteomes" id="UP001596501">
    <property type="component" value="Unassembled WGS sequence"/>
</dbReference>
<dbReference type="Pfam" id="PF03009">
    <property type="entry name" value="GDPD"/>
    <property type="match status" value="1"/>
</dbReference>
<dbReference type="CDD" id="cd08602">
    <property type="entry name" value="GDPD_ScGlpQ1_like"/>
    <property type="match status" value="1"/>
</dbReference>
<accession>A0ABW2QL63</accession>
<comment type="catalytic activity">
    <reaction evidence="6">
        <text>a sn-glycero-3-phosphodiester + H2O = an alcohol + sn-glycerol 3-phosphate + H(+)</text>
        <dbReference type="Rhea" id="RHEA:12969"/>
        <dbReference type="ChEBI" id="CHEBI:15377"/>
        <dbReference type="ChEBI" id="CHEBI:15378"/>
        <dbReference type="ChEBI" id="CHEBI:30879"/>
        <dbReference type="ChEBI" id="CHEBI:57597"/>
        <dbReference type="ChEBI" id="CHEBI:83408"/>
        <dbReference type="EC" id="3.1.4.46"/>
    </reaction>
</comment>
<protein>
    <recommendedName>
        <fullName evidence="2">glycerophosphodiester phosphodiesterase</fullName>
        <ecNumber evidence="2">3.1.4.46</ecNumber>
    </recommendedName>
</protein>
<dbReference type="InterPro" id="IPR030395">
    <property type="entry name" value="GP_PDE_dom"/>
</dbReference>
<dbReference type="InterPro" id="IPR017946">
    <property type="entry name" value="PLC-like_Pdiesterase_TIM-brl"/>
</dbReference>
<keyword evidence="3 7" id="KW-0732">Signal</keyword>
<name>A0ABW2QL63_9BURK</name>
<evidence type="ECO:0000256" key="6">
    <source>
        <dbReference type="ARBA" id="ARBA00047512"/>
    </source>
</evidence>
<evidence type="ECO:0000256" key="5">
    <source>
        <dbReference type="ARBA" id="ARBA00022801"/>
    </source>
</evidence>
<gene>
    <name evidence="9" type="ORF">ACFQPB_14350</name>
</gene>
<proteinExistence type="inferred from homology"/>
<dbReference type="EMBL" id="JBHTCA010000011">
    <property type="protein sequence ID" value="MFC7410046.1"/>
    <property type="molecule type" value="Genomic_DNA"/>
</dbReference>
<keyword evidence="4" id="KW-0319">Glycerol metabolism</keyword>